<dbReference type="InterPro" id="IPR009057">
    <property type="entry name" value="Homeodomain-like_sf"/>
</dbReference>
<accession>A0ABQ1VK34</accession>
<organism evidence="1 2">
    <name type="scientific">Paracoccus acridae</name>
    <dbReference type="NCBI Taxonomy" id="1795310"/>
    <lineage>
        <taxon>Bacteria</taxon>
        <taxon>Pseudomonadati</taxon>
        <taxon>Pseudomonadota</taxon>
        <taxon>Alphaproteobacteria</taxon>
        <taxon>Rhodobacterales</taxon>
        <taxon>Paracoccaceae</taxon>
        <taxon>Paracoccus</taxon>
    </lineage>
</organism>
<dbReference type="Proteomes" id="UP000640509">
    <property type="component" value="Unassembled WGS sequence"/>
</dbReference>
<dbReference type="Gene3D" id="1.10.357.10">
    <property type="entry name" value="Tetracycline Repressor, domain 2"/>
    <property type="match status" value="1"/>
</dbReference>
<sequence length="90" mass="9982">MKTPLAASVRFATRKALETGEPPRLRAIAKHLGITHQELRTVIPNRAYLMEAMAESALQRLLHMVTERVTSPPSASPVEQFQAVAEAYID</sequence>
<comment type="caution">
    <text evidence="1">The sequence shown here is derived from an EMBL/GenBank/DDBJ whole genome shotgun (WGS) entry which is preliminary data.</text>
</comment>
<gene>
    <name evidence="1" type="ORF">GCM10011402_28940</name>
</gene>
<reference evidence="2" key="1">
    <citation type="journal article" date="2019" name="Int. J. Syst. Evol. Microbiol.">
        <title>The Global Catalogue of Microorganisms (GCM) 10K type strain sequencing project: providing services to taxonomists for standard genome sequencing and annotation.</title>
        <authorList>
            <consortium name="The Broad Institute Genomics Platform"/>
            <consortium name="The Broad Institute Genome Sequencing Center for Infectious Disease"/>
            <person name="Wu L."/>
            <person name="Ma J."/>
        </authorList>
    </citation>
    <scope>NUCLEOTIDE SEQUENCE [LARGE SCALE GENOMIC DNA]</scope>
    <source>
        <strain evidence="2">CGMCC 1.15419</strain>
    </source>
</reference>
<dbReference type="EMBL" id="BMIV01000011">
    <property type="protein sequence ID" value="GGF74511.1"/>
    <property type="molecule type" value="Genomic_DNA"/>
</dbReference>
<evidence type="ECO:0000313" key="2">
    <source>
        <dbReference type="Proteomes" id="UP000640509"/>
    </source>
</evidence>
<keyword evidence="2" id="KW-1185">Reference proteome</keyword>
<evidence type="ECO:0000313" key="1">
    <source>
        <dbReference type="EMBL" id="GGF74511.1"/>
    </source>
</evidence>
<name>A0ABQ1VK34_9RHOB</name>
<protein>
    <submittedName>
        <fullName evidence="1">Uncharacterized protein</fullName>
    </submittedName>
</protein>
<proteinExistence type="predicted"/>
<dbReference type="SUPFAM" id="SSF46689">
    <property type="entry name" value="Homeodomain-like"/>
    <property type="match status" value="1"/>
</dbReference>